<keyword evidence="1" id="KW-0812">Transmembrane</keyword>
<comment type="caution">
    <text evidence="2">The sequence shown here is derived from an EMBL/GenBank/DDBJ whole genome shotgun (WGS) entry which is preliminary data.</text>
</comment>
<feature type="transmembrane region" description="Helical" evidence="1">
    <location>
        <begin position="122"/>
        <end position="144"/>
    </location>
</feature>
<dbReference type="STRING" id="1962155.B1813_00305"/>
<dbReference type="RefSeq" id="WP_081190044.1">
    <property type="nucleotide sequence ID" value="NZ_MWIH01000002.1"/>
</dbReference>
<feature type="transmembrane region" description="Helical" evidence="1">
    <location>
        <begin position="49"/>
        <end position="69"/>
    </location>
</feature>
<dbReference type="EMBL" id="MWIH01000002">
    <property type="protein sequence ID" value="OQO94597.1"/>
    <property type="molecule type" value="Genomic_DNA"/>
</dbReference>
<proteinExistence type="predicted"/>
<dbReference type="AlphaFoldDB" id="A0A1V9ABT9"/>
<feature type="transmembrane region" description="Helical" evidence="1">
    <location>
        <begin position="150"/>
        <end position="169"/>
    </location>
</feature>
<reference evidence="2 3" key="1">
    <citation type="submission" date="2017-02" db="EMBL/GenBank/DDBJ databases">
        <title>Draft genome of Saccharomonospora sp. 154.</title>
        <authorList>
            <person name="Alonso-Carmona G.S."/>
            <person name="De La Haba R."/>
            <person name="Vera-Gargallo B."/>
            <person name="Sandoval-Trujillo A.H."/>
            <person name="Ramirez-Duran N."/>
            <person name="Ventosa A."/>
        </authorList>
    </citation>
    <scope>NUCLEOTIDE SEQUENCE [LARGE SCALE GENOMIC DNA]</scope>
    <source>
        <strain evidence="2 3">LRS4.154</strain>
    </source>
</reference>
<feature type="transmembrane region" description="Helical" evidence="1">
    <location>
        <begin position="89"/>
        <end position="110"/>
    </location>
</feature>
<protein>
    <submittedName>
        <fullName evidence="2">Fluoroquinolone transporter permease</fullName>
    </submittedName>
</protein>
<evidence type="ECO:0000256" key="1">
    <source>
        <dbReference type="SAM" id="Phobius"/>
    </source>
</evidence>
<keyword evidence="1" id="KW-0472">Membrane</keyword>
<name>A0A1V9ABT9_SACPI</name>
<feature type="transmembrane region" description="Helical" evidence="1">
    <location>
        <begin position="20"/>
        <end position="37"/>
    </location>
</feature>
<sequence length="236" mass="25684">MSRLGAVLRLELVLQRRYRFLHAAVLSGALWLALLLPMPPDLRSAAEPYVIIGDLTIVGFFFVAGAVFFEKDERTLDAVVASPARFGEYLAAKVLVLTTVSVVIAVFVATATHGVGYHVPSLLAGAALGTVLMLLLGFVSALPFTSVSDWFMPAVLPIAVFNLPILAYAGVWETPLLYAVPTYGPLLFLGAAFDQVTLVPWQVGYGLAYPVLWAASLWWLARRWFDRFLIAKTGDA</sequence>
<organism evidence="2 3">
    <name type="scientific">Saccharomonospora piscinae</name>
    <dbReference type="NCBI Taxonomy" id="687388"/>
    <lineage>
        <taxon>Bacteria</taxon>
        <taxon>Bacillati</taxon>
        <taxon>Actinomycetota</taxon>
        <taxon>Actinomycetes</taxon>
        <taxon>Pseudonocardiales</taxon>
        <taxon>Pseudonocardiaceae</taxon>
        <taxon>Saccharomonospora</taxon>
    </lineage>
</organism>
<gene>
    <name evidence="2" type="ORF">B1813_00305</name>
</gene>
<keyword evidence="3" id="KW-1185">Reference proteome</keyword>
<dbReference type="Proteomes" id="UP000192591">
    <property type="component" value="Unassembled WGS sequence"/>
</dbReference>
<evidence type="ECO:0000313" key="3">
    <source>
        <dbReference type="Proteomes" id="UP000192591"/>
    </source>
</evidence>
<feature type="transmembrane region" description="Helical" evidence="1">
    <location>
        <begin position="199"/>
        <end position="220"/>
    </location>
</feature>
<dbReference type="Pfam" id="PF24686">
    <property type="entry name" value="FLQE3_permease"/>
    <property type="match status" value="1"/>
</dbReference>
<accession>A0A1V9ABT9</accession>
<keyword evidence="1" id="KW-1133">Transmembrane helix</keyword>
<dbReference type="InterPro" id="IPR056926">
    <property type="entry name" value="FLQE3_permease"/>
</dbReference>
<evidence type="ECO:0000313" key="2">
    <source>
        <dbReference type="EMBL" id="OQO94597.1"/>
    </source>
</evidence>